<dbReference type="eggNOG" id="ENOG502QR04">
    <property type="taxonomic scope" value="Eukaryota"/>
</dbReference>
<dbReference type="Proteomes" id="UP000030671">
    <property type="component" value="Unassembled WGS sequence"/>
</dbReference>
<evidence type="ECO:0000313" key="2">
    <source>
        <dbReference type="EMBL" id="ETW83419.1"/>
    </source>
</evidence>
<name>W4KCG0_HETIT</name>
<proteinExistence type="predicted"/>
<gene>
    <name evidence="2" type="ORF">HETIRDRAFT_127400</name>
</gene>
<feature type="domain" description="Serine aminopeptidase S33" evidence="1">
    <location>
        <begin position="70"/>
        <end position="139"/>
    </location>
</feature>
<dbReference type="SUPFAM" id="SSF53474">
    <property type="entry name" value="alpha/beta-Hydrolases"/>
    <property type="match status" value="1"/>
</dbReference>
<dbReference type="RefSeq" id="XP_009545670.1">
    <property type="nucleotide sequence ID" value="XM_009547375.1"/>
</dbReference>
<dbReference type="EMBL" id="KI925457">
    <property type="protein sequence ID" value="ETW83419.1"/>
    <property type="molecule type" value="Genomic_DNA"/>
</dbReference>
<dbReference type="InterPro" id="IPR022742">
    <property type="entry name" value="Hydrolase_4"/>
</dbReference>
<dbReference type="HOGENOM" id="CLU_035149_1_0_1"/>
<dbReference type="Gene3D" id="3.40.50.1820">
    <property type="entry name" value="alpha/beta hydrolase"/>
    <property type="match status" value="1"/>
</dbReference>
<sequence length="265" mass="28618">MDAAAQPLFPNPLVLPTGLALETCFAPASLDGADDYDGATAPRSALGSKLAVCLHPWSRLGGNMYDPILETLVHPLTRNGYHVLRYNARGVGDSSGAASFTGFQEAQDLKELVQYAVARLGGVQELLLVGYSHGSLITSFHSPLPLPTRTSHILLSYPFGPRQFLTAFNSGKYQDAIETLLKDAGARVLIVYGDADEFTSASSYTGWIERLRNVASTGMGSEEGTVRERMQIECVAGATHFWTGQSRGELVRVVKAFLDEGSYSR</sequence>
<dbReference type="Pfam" id="PF12146">
    <property type="entry name" value="Hydrolase_4"/>
    <property type="match status" value="1"/>
</dbReference>
<reference evidence="2 3" key="1">
    <citation type="journal article" date="2012" name="New Phytol.">
        <title>Insight into trade-off between wood decay and parasitism from the genome of a fungal forest pathogen.</title>
        <authorList>
            <person name="Olson A."/>
            <person name="Aerts A."/>
            <person name="Asiegbu F."/>
            <person name="Belbahri L."/>
            <person name="Bouzid O."/>
            <person name="Broberg A."/>
            <person name="Canback B."/>
            <person name="Coutinho P.M."/>
            <person name="Cullen D."/>
            <person name="Dalman K."/>
            <person name="Deflorio G."/>
            <person name="van Diepen L.T."/>
            <person name="Dunand C."/>
            <person name="Duplessis S."/>
            <person name="Durling M."/>
            <person name="Gonthier P."/>
            <person name="Grimwood J."/>
            <person name="Fossdal C.G."/>
            <person name="Hansson D."/>
            <person name="Henrissat B."/>
            <person name="Hietala A."/>
            <person name="Himmelstrand K."/>
            <person name="Hoffmeister D."/>
            <person name="Hogberg N."/>
            <person name="James T.Y."/>
            <person name="Karlsson M."/>
            <person name="Kohler A."/>
            <person name="Kues U."/>
            <person name="Lee Y.H."/>
            <person name="Lin Y.C."/>
            <person name="Lind M."/>
            <person name="Lindquist E."/>
            <person name="Lombard V."/>
            <person name="Lucas S."/>
            <person name="Lunden K."/>
            <person name="Morin E."/>
            <person name="Murat C."/>
            <person name="Park J."/>
            <person name="Raffaello T."/>
            <person name="Rouze P."/>
            <person name="Salamov A."/>
            <person name="Schmutz J."/>
            <person name="Solheim H."/>
            <person name="Stahlberg J."/>
            <person name="Velez H."/>
            <person name="de Vries R.P."/>
            <person name="Wiebenga A."/>
            <person name="Woodward S."/>
            <person name="Yakovlev I."/>
            <person name="Garbelotto M."/>
            <person name="Martin F."/>
            <person name="Grigoriev I.V."/>
            <person name="Stenlid J."/>
        </authorList>
    </citation>
    <scope>NUCLEOTIDE SEQUENCE [LARGE SCALE GENOMIC DNA]</scope>
    <source>
        <strain evidence="2 3">TC 32-1</strain>
    </source>
</reference>
<dbReference type="OrthoDB" id="10260961at2759"/>
<dbReference type="InParanoid" id="W4KCG0"/>
<evidence type="ECO:0000259" key="1">
    <source>
        <dbReference type="Pfam" id="PF12146"/>
    </source>
</evidence>
<keyword evidence="3" id="KW-1185">Reference proteome</keyword>
<organism evidence="2 3">
    <name type="scientific">Heterobasidion irregulare (strain TC 32-1)</name>
    <dbReference type="NCBI Taxonomy" id="747525"/>
    <lineage>
        <taxon>Eukaryota</taxon>
        <taxon>Fungi</taxon>
        <taxon>Dikarya</taxon>
        <taxon>Basidiomycota</taxon>
        <taxon>Agaricomycotina</taxon>
        <taxon>Agaricomycetes</taxon>
        <taxon>Russulales</taxon>
        <taxon>Bondarzewiaceae</taxon>
        <taxon>Heterobasidion</taxon>
        <taxon>Heterobasidion annosum species complex</taxon>
    </lineage>
</organism>
<accession>W4KCG0</accession>
<dbReference type="AlphaFoldDB" id="W4KCG0"/>
<dbReference type="InterPro" id="IPR029058">
    <property type="entry name" value="AB_hydrolase_fold"/>
</dbReference>
<dbReference type="PANTHER" id="PTHR42103:SF2">
    <property type="entry name" value="AB HYDROLASE-1 DOMAIN-CONTAINING PROTEIN"/>
    <property type="match status" value="1"/>
</dbReference>
<dbReference type="GeneID" id="20666992"/>
<dbReference type="STRING" id="747525.W4KCG0"/>
<dbReference type="KEGG" id="hir:HETIRDRAFT_127400"/>
<protein>
    <submittedName>
        <fullName evidence="2">Esterase/lipase/thioesterase</fullName>
    </submittedName>
</protein>
<dbReference type="PANTHER" id="PTHR42103">
    <property type="entry name" value="ALPHA/BETA-HYDROLASES SUPERFAMILY PROTEIN"/>
    <property type="match status" value="1"/>
</dbReference>
<evidence type="ECO:0000313" key="3">
    <source>
        <dbReference type="Proteomes" id="UP000030671"/>
    </source>
</evidence>